<name>A0AAV7KWX5_PLEWA</name>
<comment type="caution">
    <text evidence="2">The sequence shown here is derived from an EMBL/GenBank/DDBJ whole genome shotgun (WGS) entry which is preliminary data.</text>
</comment>
<organism evidence="2 3">
    <name type="scientific">Pleurodeles waltl</name>
    <name type="common">Iberian ribbed newt</name>
    <dbReference type="NCBI Taxonomy" id="8319"/>
    <lineage>
        <taxon>Eukaryota</taxon>
        <taxon>Metazoa</taxon>
        <taxon>Chordata</taxon>
        <taxon>Craniata</taxon>
        <taxon>Vertebrata</taxon>
        <taxon>Euteleostomi</taxon>
        <taxon>Amphibia</taxon>
        <taxon>Batrachia</taxon>
        <taxon>Caudata</taxon>
        <taxon>Salamandroidea</taxon>
        <taxon>Salamandridae</taxon>
        <taxon>Pleurodelinae</taxon>
        <taxon>Pleurodeles</taxon>
    </lineage>
</organism>
<dbReference type="EMBL" id="JANPWB010000016">
    <property type="protein sequence ID" value="KAJ1083757.1"/>
    <property type="molecule type" value="Genomic_DNA"/>
</dbReference>
<dbReference type="Proteomes" id="UP001066276">
    <property type="component" value="Chromosome 12"/>
</dbReference>
<reference evidence="2" key="1">
    <citation type="journal article" date="2022" name="bioRxiv">
        <title>Sequencing and chromosome-scale assembly of the giantPleurodeles waltlgenome.</title>
        <authorList>
            <person name="Brown T."/>
            <person name="Elewa A."/>
            <person name="Iarovenko S."/>
            <person name="Subramanian E."/>
            <person name="Araus A.J."/>
            <person name="Petzold A."/>
            <person name="Susuki M."/>
            <person name="Suzuki K.-i.T."/>
            <person name="Hayashi T."/>
            <person name="Toyoda A."/>
            <person name="Oliveira C."/>
            <person name="Osipova E."/>
            <person name="Leigh N.D."/>
            <person name="Simon A."/>
            <person name="Yun M.H."/>
        </authorList>
    </citation>
    <scope>NUCLEOTIDE SEQUENCE</scope>
    <source>
        <strain evidence="2">20211129_DDA</strain>
        <tissue evidence="2">Liver</tissue>
    </source>
</reference>
<keyword evidence="3" id="KW-1185">Reference proteome</keyword>
<evidence type="ECO:0000313" key="3">
    <source>
        <dbReference type="Proteomes" id="UP001066276"/>
    </source>
</evidence>
<feature type="compositionally biased region" description="Acidic residues" evidence="1">
    <location>
        <begin position="21"/>
        <end position="34"/>
    </location>
</feature>
<evidence type="ECO:0000313" key="2">
    <source>
        <dbReference type="EMBL" id="KAJ1083757.1"/>
    </source>
</evidence>
<protein>
    <submittedName>
        <fullName evidence="2">Uncharacterized protein</fullName>
    </submittedName>
</protein>
<accession>A0AAV7KWX5</accession>
<proteinExistence type="predicted"/>
<sequence>MTKSASGPQDEKEVGELTIPTEEEQDGETTDQEDTGERNPGWEIWEIGEWFALDQGLKDNRAAEGDGGNAATREAERNIPPHFWRSMADSVSLENMLIVGRSKDILYSFYDYLFRVRVRS</sequence>
<dbReference type="AlphaFoldDB" id="A0AAV7KWX5"/>
<evidence type="ECO:0000256" key="1">
    <source>
        <dbReference type="SAM" id="MobiDB-lite"/>
    </source>
</evidence>
<feature type="region of interest" description="Disordered" evidence="1">
    <location>
        <begin position="1"/>
        <end position="40"/>
    </location>
</feature>
<gene>
    <name evidence="2" type="ORF">NDU88_003912</name>
</gene>